<dbReference type="KEGG" id="msz:MSSIH_1318"/>
<reference evidence="1 2" key="1">
    <citation type="submission" date="2014-07" db="EMBL/GenBank/DDBJ databases">
        <title>Methanogenic archaea and the global carbon cycle.</title>
        <authorList>
            <person name="Henriksen J.R."/>
            <person name="Luke J."/>
            <person name="Reinhart S."/>
            <person name="Benedict M.N."/>
            <person name="Youngblut N.D."/>
            <person name="Metcalf M.E."/>
            <person name="Whitaker R.J."/>
            <person name="Metcalf W.W."/>
        </authorList>
    </citation>
    <scope>NUCLEOTIDE SEQUENCE [LARGE SCALE GENOMIC DNA]</scope>
    <source>
        <strain evidence="1 2">HI350</strain>
    </source>
</reference>
<protein>
    <submittedName>
        <fullName evidence="1">Uncharacterized protein</fullName>
    </submittedName>
</protein>
<sequence length="310" mass="35438">MKSAGVSTVALGAGRLDWNYFKWKNHENYWSQDVQDTGIDFLAEDSKRFSKWANVDIVVDLYAPNYIREHPNSSAISWLGEPSSNLVSTMELVEGDFGEQILQMLEYISTNYPANSISLTELAYYTDGYGDDDKAAYMSYTGRDDWPRLPNGLINIDDPSIGEWRSYEVGRFLDRAAKIVHKNDKKLYMDVEVSWDDLSKESTEKGQSYHVMLEHVDKIVIWDYFGLKGYDPEVTREIAHEYGQKYDPSRIIISIGLWKSGNDILSSEELKQAMQSSIRGGIGNLWITPSHYLSDDHWEALSEVNMSYSG</sequence>
<proteinExistence type="predicted"/>
<dbReference type="PATRIC" id="fig|1434119.4.peg.1671"/>
<dbReference type="Proteomes" id="UP000033092">
    <property type="component" value="Chromosome"/>
</dbReference>
<dbReference type="EMBL" id="CP009507">
    <property type="protein sequence ID" value="AKB32008.1"/>
    <property type="molecule type" value="Genomic_DNA"/>
</dbReference>
<evidence type="ECO:0000313" key="1">
    <source>
        <dbReference type="EMBL" id="AKB32008.1"/>
    </source>
</evidence>
<evidence type="ECO:0000313" key="2">
    <source>
        <dbReference type="Proteomes" id="UP000033092"/>
    </source>
</evidence>
<dbReference type="HOGENOM" id="CLU_749485_0_0_2"/>
<gene>
    <name evidence="1" type="ORF">MSSIH_1318</name>
</gene>
<dbReference type="AlphaFoldDB" id="A0A0E3PC97"/>
<name>A0A0E3PC97_9EURY</name>
<organism evidence="1 2">
    <name type="scientific">Methanosarcina siciliae HI350</name>
    <dbReference type="NCBI Taxonomy" id="1434119"/>
    <lineage>
        <taxon>Archaea</taxon>
        <taxon>Methanobacteriati</taxon>
        <taxon>Methanobacteriota</taxon>
        <taxon>Stenosarchaea group</taxon>
        <taxon>Methanomicrobia</taxon>
        <taxon>Methanosarcinales</taxon>
        <taxon>Methanosarcinaceae</taxon>
        <taxon>Methanosarcina</taxon>
    </lineage>
</organism>
<accession>A0A0E3PC97</accession>